<dbReference type="EMBL" id="BLAG01000004">
    <property type="protein sequence ID" value="GES28406.1"/>
    <property type="molecule type" value="Genomic_DNA"/>
</dbReference>
<dbReference type="AlphaFoldDB" id="A0A5J4LAS3"/>
<dbReference type="PANTHER" id="PTHR43821">
    <property type="entry name" value="NAD(P)H NITROREDUCTASE YDJA-RELATED"/>
    <property type="match status" value="1"/>
</dbReference>
<feature type="domain" description="Nitroreductase" evidence="9">
    <location>
        <begin position="8"/>
        <end position="156"/>
    </location>
</feature>
<evidence type="ECO:0000256" key="2">
    <source>
        <dbReference type="ARBA" id="ARBA00022630"/>
    </source>
</evidence>
<name>A0A5J4LAS3_9ACTN</name>
<feature type="binding site" evidence="8">
    <location>
        <position position="39"/>
    </location>
    <ligand>
        <name>FMN</name>
        <dbReference type="ChEBI" id="CHEBI:58210"/>
        <note>ligand shared between dimeric partners</note>
    </ligand>
</feature>
<evidence type="ECO:0000256" key="1">
    <source>
        <dbReference type="ARBA" id="ARBA00007118"/>
    </source>
</evidence>
<feature type="binding site" description="in other chain" evidence="8">
    <location>
        <begin position="10"/>
        <end position="12"/>
    </location>
    <ligand>
        <name>FMN</name>
        <dbReference type="ChEBI" id="CHEBI:58210"/>
        <note>ligand shared between dimeric partners</note>
    </ligand>
</feature>
<evidence type="ECO:0000259" key="9">
    <source>
        <dbReference type="Pfam" id="PF00881"/>
    </source>
</evidence>
<keyword evidence="2 7" id="KW-0285">Flavoprotein</keyword>
<dbReference type="InterPro" id="IPR000415">
    <property type="entry name" value="Nitroreductase-like"/>
</dbReference>
<evidence type="ECO:0000256" key="7">
    <source>
        <dbReference type="PIRNR" id="PIRNR000232"/>
    </source>
</evidence>
<dbReference type="InterPro" id="IPR052530">
    <property type="entry name" value="NAD(P)H_nitroreductase"/>
</dbReference>
<accession>A0A5J4LAS3</accession>
<evidence type="ECO:0000256" key="6">
    <source>
        <dbReference type="ARBA" id="ARBA00023027"/>
    </source>
</evidence>
<dbReference type="GO" id="GO:0016491">
    <property type="term" value="F:oxidoreductase activity"/>
    <property type="evidence" value="ECO:0007669"/>
    <property type="project" value="UniProtKB-UniRule"/>
</dbReference>
<keyword evidence="3 7" id="KW-0288">FMN</keyword>
<dbReference type="Proteomes" id="UP000325598">
    <property type="component" value="Unassembled WGS sequence"/>
</dbReference>
<protein>
    <recommendedName>
        <fullName evidence="7">Putative NAD(P)H nitroreductase</fullName>
        <ecNumber evidence="7">1.-.-.-</ecNumber>
    </recommendedName>
</protein>
<comment type="similarity">
    <text evidence="1 7">Belongs to the nitroreductase family.</text>
</comment>
<dbReference type="OrthoDB" id="3268470at2"/>
<sequence>MDVMTAILTRRSSHLLSDPGPTDAEFTYLLGGAATAPDHGALRPWRWVLLRGDGRAALGDCLAAEGPPDQRDRVRRKMLRSPLKAVLIFVPRPDHRVQEWEQLAGTSSMVYAMMMLLHARGYGSIWRTGALCRSTGVRELLGLSSAERVLGSLDIGTPDEKARRSRRPREDVAAKVSAFDAAAVTAARTGGPAGP</sequence>
<reference evidence="10 11" key="1">
    <citation type="submission" date="2019-10" db="EMBL/GenBank/DDBJ databases">
        <title>Whole genome shotgun sequence of Streptomyces angustmyceticus NBRC 3934.</title>
        <authorList>
            <person name="Hosoyama A."/>
            <person name="Ichikawa N."/>
            <person name="Kimura A."/>
            <person name="Kitahashi Y."/>
            <person name="Komaki H."/>
            <person name="Uohara A."/>
        </authorList>
    </citation>
    <scope>NUCLEOTIDE SEQUENCE [LARGE SCALE GENOMIC DNA]</scope>
    <source>
        <strain evidence="10 11">NBRC 3934</strain>
    </source>
</reference>
<organism evidence="10 11">
    <name type="scientific">Streptomyces angustmyceticus</name>
    <dbReference type="NCBI Taxonomy" id="285578"/>
    <lineage>
        <taxon>Bacteria</taxon>
        <taxon>Bacillati</taxon>
        <taxon>Actinomycetota</taxon>
        <taxon>Actinomycetes</taxon>
        <taxon>Kitasatosporales</taxon>
        <taxon>Streptomycetaceae</taxon>
        <taxon>Streptomyces</taxon>
    </lineage>
</organism>
<dbReference type="InterPro" id="IPR029479">
    <property type="entry name" value="Nitroreductase"/>
</dbReference>
<dbReference type="Pfam" id="PF00881">
    <property type="entry name" value="Nitroreductase"/>
    <property type="match status" value="1"/>
</dbReference>
<evidence type="ECO:0000313" key="11">
    <source>
        <dbReference type="Proteomes" id="UP000325598"/>
    </source>
</evidence>
<keyword evidence="6 7" id="KW-0520">NAD</keyword>
<dbReference type="PANTHER" id="PTHR43821:SF1">
    <property type="entry name" value="NAD(P)H NITROREDUCTASE YDJA-RELATED"/>
    <property type="match status" value="1"/>
</dbReference>
<evidence type="ECO:0000256" key="4">
    <source>
        <dbReference type="ARBA" id="ARBA00022857"/>
    </source>
</evidence>
<dbReference type="PIRSF" id="PIRSF000232">
    <property type="entry name" value="YdjA"/>
    <property type="match status" value="1"/>
</dbReference>
<evidence type="ECO:0000256" key="3">
    <source>
        <dbReference type="ARBA" id="ARBA00022643"/>
    </source>
</evidence>
<dbReference type="Gene3D" id="3.40.109.10">
    <property type="entry name" value="NADH Oxidase"/>
    <property type="match status" value="1"/>
</dbReference>
<feature type="binding site" description="in other chain" evidence="8">
    <location>
        <begin position="126"/>
        <end position="128"/>
    </location>
    <ligand>
        <name>FMN</name>
        <dbReference type="ChEBI" id="CHEBI:58210"/>
        <note>ligand shared between dimeric partners</note>
    </ligand>
</feature>
<keyword evidence="4 7" id="KW-0521">NADP</keyword>
<proteinExistence type="inferred from homology"/>
<dbReference type="CDD" id="cd02135">
    <property type="entry name" value="YdjA-like"/>
    <property type="match status" value="1"/>
</dbReference>
<keyword evidence="5 7" id="KW-0560">Oxidoreductase</keyword>
<comment type="cofactor">
    <cofactor evidence="8">
        <name>FMN</name>
        <dbReference type="ChEBI" id="CHEBI:58210"/>
    </cofactor>
    <text evidence="8">Binds 1 FMN per subunit.</text>
</comment>
<dbReference type="SUPFAM" id="SSF55469">
    <property type="entry name" value="FMN-dependent nitroreductase-like"/>
    <property type="match status" value="1"/>
</dbReference>
<comment type="caution">
    <text evidence="10">The sequence shown here is derived from an EMBL/GenBank/DDBJ whole genome shotgun (WGS) entry which is preliminary data.</text>
</comment>
<keyword evidence="11" id="KW-1185">Reference proteome</keyword>
<gene>
    <name evidence="10" type="ORF">San01_08930</name>
</gene>
<dbReference type="InterPro" id="IPR026021">
    <property type="entry name" value="YdjA-like"/>
</dbReference>
<dbReference type="EC" id="1.-.-.-" evidence="7"/>
<evidence type="ECO:0000256" key="5">
    <source>
        <dbReference type="ARBA" id="ARBA00023002"/>
    </source>
</evidence>
<evidence type="ECO:0000256" key="8">
    <source>
        <dbReference type="PIRSR" id="PIRSR000232-1"/>
    </source>
</evidence>
<evidence type="ECO:0000313" key="10">
    <source>
        <dbReference type="EMBL" id="GES28406.1"/>
    </source>
</evidence>